<keyword evidence="1" id="KW-0812">Transmembrane</keyword>
<dbReference type="GO" id="GO:0051087">
    <property type="term" value="F:protein-folding chaperone binding"/>
    <property type="evidence" value="ECO:0007669"/>
    <property type="project" value="InterPro"/>
</dbReference>
<dbReference type="PROSITE" id="PS51035">
    <property type="entry name" value="BAG"/>
    <property type="match status" value="1"/>
</dbReference>
<proteinExistence type="predicted"/>
<protein>
    <submittedName>
        <fullName evidence="3">HSP70 co-chaperone SNL1</fullName>
    </submittedName>
</protein>
<evidence type="ECO:0000256" key="1">
    <source>
        <dbReference type="SAM" id="Phobius"/>
    </source>
</evidence>
<feature type="domain" description="BAG" evidence="2">
    <location>
        <begin position="146"/>
        <end position="196"/>
    </location>
</feature>
<organism evidence="3 4">
    <name type="scientific">Metschnikowia aff. pulcherrima</name>
    <dbReference type="NCBI Taxonomy" id="2163413"/>
    <lineage>
        <taxon>Eukaryota</taxon>
        <taxon>Fungi</taxon>
        <taxon>Dikarya</taxon>
        <taxon>Ascomycota</taxon>
        <taxon>Saccharomycotina</taxon>
        <taxon>Pichiomycetes</taxon>
        <taxon>Metschnikowiaceae</taxon>
        <taxon>Metschnikowia</taxon>
    </lineage>
</organism>
<dbReference type="SMART" id="SM00264">
    <property type="entry name" value="BAG"/>
    <property type="match status" value="1"/>
</dbReference>
<evidence type="ECO:0000313" key="4">
    <source>
        <dbReference type="Proteomes" id="UP000292447"/>
    </source>
</evidence>
<dbReference type="InterPro" id="IPR003103">
    <property type="entry name" value="BAG_domain"/>
</dbReference>
<reference evidence="4" key="1">
    <citation type="submission" date="2019-03" db="EMBL/GenBank/DDBJ databases">
        <title>Snf2 controls pulcherriminic acid biosynthesis and connects pigmentation and antifungal activity of the yeast Metschnikowia pulcherrima.</title>
        <authorList>
            <person name="Gore-Lloyd D."/>
            <person name="Sumann I."/>
            <person name="Brachmann A.O."/>
            <person name="Schneeberger K."/>
            <person name="Ortiz-Merino R.A."/>
            <person name="Moreno-Beltran M."/>
            <person name="Schlaefli M."/>
            <person name="Kirner P."/>
            <person name="Santos Kron A."/>
            <person name="Wolfe K.H."/>
            <person name="Piel J."/>
            <person name="Ahrens C.H."/>
            <person name="Henk D."/>
            <person name="Freimoser F.M."/>
        </authorList>
    </citation>
    <scope>NUCLEOTIDE SEQUENCE [LARGE SCALE GENOMIC DNA]</scope>
    <source>
        <strain evidence="4">APC 1.2</strain>
    </source>
</reference>
<dbReference type="Proteomes" id="UP000292447">
    <property type="component" value="Chromosome V"/>
</dbReference>
<dbReference type="InterPro" id="IPR036533">
    <property type="entry name" value="BAG_dom_sf"/>
</dbReference>
<dbReference type="Pfam" id="PF02179">
    <property type="entry name" value="BAG"/>
    <property type="match status" value="1"/>
</dbReference>
<evidence type="ECO:0000259" key="2">
    <source>
        <dbReference type="PROSITE" id="PS51035"/>
    </source>
</evidence>
<keyword evidence="1" id="KW-0472">Membrane</keyword>
<dbReference type="STRING" id="2163413.A0A4P6XTE1"/>
<dbReference type="Gene3D" id="1.20.58.120">
    <property type="entry name" value="BAG domain"/>
    <property type="match status" value="1"/>
</dbReference>
<gene>
    <name evidence="3" type="primary">MPUL0E03240</name>
    <name evidence="3" type="ORF">METSCH_E03240</name>
</gene>
<accession>A0A4P6XTE1</accession>
<dbReference type="EMBL" id="CP034460">
    <property type="protein sequence ID" value="QBM90085.1"/>
    <property type="molecule type" value="Genomic_DNA"/>
</dbReference>
<evidence type="ECO:0000313" key="3">
    <source>
        <dbReference type="EMBL" id="QBM90085.1"/>
    </source>
</evidence>
<keyword evidence="4" id="KW-1185">Reference proteome</keyword>
<name>A0A4P6XTE1_9ASCO</name>
<keyword evidence="1" id="KW-1133">Transmembrane helix</keyword>
<dbReference type="SUPFAM" id="SSF63491">
    <property type="entry name" value="BAG domain"/>
    <property type="match status" value="1"/>
</dbReference>
<feature type="transmembrane region" description="Helical" evidence="1">
    <location>
        <begin position="67"/>
        <end position="91"/>
    </location>
</feature>
<dbReference type="AlphaFoldDB" id="A0A4P6XTE1"/>
<sequence length="199" mass="22708">MENFSDLLAHARLAVSDKLAQLYSQIEHHVPDHIEDSVKLYIQAISGTTKQSLLSDLRDFKATPTTVTLALVAASTLIFAGTYVSSASGTAKSTKSKSKSKKKKQLKALKANNEIQRILDFVAETYVPQIDAYIESYQDLSEEDRQYKYKYFEEMLLKELMALDDVDVNGNDVLRNNRKKVIRFIQDHQKRLDVFKNEN</sequence>